<evidence type="ECO:0000313" key="2">
    <source>
        <dbReference type="EMBL" id="RDX44104.1"/>
    </source>
</evidence>
<accession>A0A371CUZ1</accession>
<evidence type="ECO:0000256" key="1">
    <source>
        <dbReference type="SAM" id="MobiDB-lite"/>
    </source>
</evidence>
<dbReference type="PANTHER" id="PTHR33096">
    <property type="entry name" value="CXC2 DOMAIN-CONTAINING PROTEIN"/>
    <property type="match status" value="1"/>
</dbReference>
<dbReference type="Pfam" id="PF18758">
    <property type="entry name" value="KDZ"/>
    <property type="match status" value="1"/>
</dbReference>
<proteinExistence type="predicted"/>
<dbReference type="EMBL" id="KZ857454">
    <property type="protein sequence ID" value="RDX44104.1"/>
    <property type="molecule type" value="Genomic_DNA"/>
</dbReference>
<dbReference type="AlphaFoldDB" id="A0A371CUZ1"/>
<feature type="region of interest" description="Disordered" evidence="1">
    <location>
        <begin position="733"/>
        <end position="757"/>
    </location>
</feature>
<evidence type="ECO:0000313" key="3">
    <source>
        <dbReference type="Proteomes" id="UP000256964"/>
    </source>
</evidence>
<dbReference type="InterPro" id="IPR040521">
    <property type="entry name" value="KDZ"/>
</dbReference>
<dbReference type="OrthoDB" id="3251205at2759"/>
<keyword evidence="3" id="KW-1185">Reference proteome</keyword>
<sequence length="772" mass="87587">MNLDGGAGEEDEEYEAGMQTIPPGEEAMFMSHAGGEDELCRSLFEENMATHKRYLGTAPRQPSVAVSFQVLEAYRQYHRVCPRLSIQAHVHALCYLHKVPYWKGFVEQFSHTYDVYLSILHGIDTRVRTVLQQDSADWRMQNACAPCLYTLEGEHRLQHSLLVTMDGNQSLKLVDSAFRAGTPLADPRRARTDFWIPPEVVDQFKDEVGKAKGAGDATLEDVATDESLSPEEAASVCVERWRIAGPEARKKMFALFAVSGVFVCLCRHGHILVMCDMIRSGELMKYPLAIINKLLEVYGPDVLVGYDIGCEFSKTLERSCLGMRAQEKGLKCIVPAFHGHSHNRGCQVQFLPLYFSGAGKEDFEGCERLFSESNALASGTRLATPFHRHQAIEQFATFWSYQKHAESGNFIYDNYKQALGIIASDTEAFNALANTLGVTHDDCERYLREEREYLAKRKSEPPEIAAKIDYVAALIHLEKAGYRKAEITRIRTRSRTTFARYKLAEEEALRMEEDLGLAQRWLPGTAEYTDGVRELCYRKYRCALDHLERLVIQRMFELTKLGMSGIGYKMREKIGKALKSRAEAIRKALEEYNRCASALRPQRPTLSWNDVMEMASLAEFDVLRDAREDVREFPWAQRLHRQAMGFHFNVIRAREEIERLNLEIPRLFTALIDRHVDMKNAIASTQEINPALAHELRLRWEYDDKISARIAARLYETSQLLGFTGVLAAGKRVGQGDGDESSGPQEEGLPGVENEQDAEHLVDFFDRLGVVA</sequence>
<evidence type="ECO:0008006" key="4">
    <source>
        <dbReference type="Google" id="ProtNLM"/>
    </source>
</evidence>
<reference evidence="2 3" key="1">
    <citation type="journal article" date="2018" name="Biotechnol. Biofuels">
        <title>Integrative visual omics of the white-rot fungus Polyporus brumalis exposes the biotechnological potential of its oxidative enzymes for delignifying raw plant biomass.</title>
        <authorList>
            <person name="Miyauchi S."/>
            <person name="Rancon A."/>
            <person name="Drula E."/>
            <person name="Hage H."/>
            <person name="Chaduli D."/>
            <person name="Favel A."/>
            <person name="Grisel S."/>
            <person name="Henrissat B."/>
            <person name="Herpoel-Gimbert I."/>
            <person name="Ruiz-Duenas F.J."/>
            <person name="Chevret D."/>
            <person name="Hainaut M."/>
            <person name="Lin J."/>
            <person name="Wang M."/>
            <person name="Pangilinan J."/>
            <person name="Lipzen A."/>
            <person name="Lesage-Meessen L."/>
            <person name="Navarro D."/>
            <person name="Riley R."/>
            <person name="Grigoriev I.V."/>
            <person name="Zhou S."/>
            <person name="Raouche S."/>
            <person name="Rosso M.N."/>
        </authorList>
    </citation>
    <scope>NUCLEOTIDE SEQUENCE [LARGE SCALE GENOMIC DNA]</scope>
    <source>
        <strain evidence="2 3">BRFM 1820</strain>
    </source>
</reference>
<gene>
    <name evidence="2" type="ORF">OH76DRAFT_1458094</name>
</gene>
<dbReference type="STRING" id="139420.A0A371CUZ1"/>
<name>A0A371CUZ1_9APHY</name>
<organism evidence="2 3">
    <name type="scientific">Lentinus brumalis</name>
    <dbReference type="NCBI Taxonomy" id="2498619"/>
    <lineage>
        <taxon>Eukaryota</taxon>
        <taxon>Fungi</taxon>
        <taxon>Dikarya</taxon>
        <taxon>Basidiomycota</taxon>
        <taxon>Agaricomycotina</taxon>
        <taxon>Agaricomycetes</taxon>
        <taxon>Polyporales</taxon>
        <taxon>Polyporaceae</taxon>
        <taxon>Lentinus</taxon>
    </lineage>
</organism>
<dbReference type="Proteomes" id="UP000256964">
    <property type="component" value="Unassembled WGS sequence"/>
</dbReference>
<protein>
    <recommendedName>
        <fullName evidence="4">CxC1-like cysteine cluster associated with KDZ transposases domain-containing protein</fullName>
    </recommendedName>
</protein>
<dbReference type="PANTHER" id="PTHR33096:SF1">
    <property type="entry name" value="CXC1-LIKE CYSTEINE CLUSTER ASSOCIATED WITH KDZ TRANSPOSASES DOMAIN-CONTAINING PROTEIN"/>
    <property type="match status" value="1"/>
</dbReference>